<organism evidence="7 8">
    <name type="scientific">Chitinophaga barathri</name>
    <dbReference type="NCBI Taxonomy" id="1647451"/>
    <lineage>
        <taxon>Bacteria</taxon>
        <taxon>Pseudomonadati</taxon>
        <taxon>Bacteroidota</taxon>
        <taxon>Chitinophagia</taxon>
        <taxon>Chitinophagales</taxon>
        <taxon>Chitinophagaceae</taxon>
        <taxon>Chitinophaga</taxon>
    </lineage>
</organism>
<evidence type="ECO:0000313" key="8">
    <source>
        <dbReference type="Proteomes" id="UP000279089"/>
    </source>
</evidence>
<reference evidence="8" key="1">
    <citation type="submission" date="2018-11" db="EMBL/GenBank/DDBJ databases">
        <title>Chitinophaga lutea sp.nov., isolate from arsenic contaminated soil.</title>
        <authorList>
            <person name="Zong Y."/>
        </authorList>
    </citation>
    <scope>NUCLEOTIDE SEQUENCE [LARGE SCALE GENOMIC DNA]</scope>
    <source>
        <strain evidence="8">YLT18</strain>
    </source>
</reference>
<dbReference type="OrthoDB" id="9809720at2"/>
<evidence type="ECO:0000313" key="7">
    <source>
        <dbReference type="EMBL" id="RPD38714.1"/>
    </source>
</evidence>
<dbReference type="Gene3D" id="1.10.760.10">
    <property type="entry name" value="Cytochrome c-like domain"/>
    <property type="match status" value="2"/>
</dbReference>
<keyword evidence="1 4" id="KW-0349">Heme</keyword>
<feature type="transmembrane region" description="Helical" evidence="5">
    <location>
        <begin position="12"/>
        <end position="31"/>
    </location>
</feature>
<protein>
    <submittedName>
        <fullName evidence="7">Cytochrome c</fullName>
    </submittedName>
</protein>
<dbReference type="EMBL" id="RMBX01000014">
    <property type="protein sequence ID" value="RPD38714.1"/>
    <property type="molecule type" value="Genomic_DNA"/>
</dbReference>
<keyword evidence="5" id="KW-0812">Transmembrane</keyword>
<sequence>MLRKILKWTGGIIGVLVAIILIFYFTMYILVNNKKSKPYNVEVRMIDIPSDSASVADGAHIYATKGCADCHGDNLAGKIFIDDAALGMLPAANLTFGKGGRPASYSDREWLLAMRHGLKSDGKPLLIMPSYEFYKMSDHDLANLIAYLKSVPAVDHELPEPKLGPLGVVLSGLDKLPLIPAEKIDHRYKPTQAVQRAPTAEYGQYLSMSCTGCHTPALKGGPNPVPGGVYARDITSTANVGKWSLNEFVTVLRTGKTPDGRELQNEDMPWKMTANYTDEELQALYLYLQTL</sequence>
<evidence type="ECO:0000256" key="5">
    <source>
        <dbReference type="SAM" id="Phobius"/>
    </source>
</evidence>
<dbReference type="Pfam" id="PF00034">
    <property type="entry name" value="Cytochrom_C"/>
    <property type="match status" value="2"/>
</dbReference>
<keyword evidence="5" id="KW-0472">Membrane</keyword>
<dbReference type="PANTHER" id="PTHR35008">
    <property type="entry name" value="BLL4482 PROTEIN-RELATED"/>
    <property type="match status" value="1"/>
</dbReference>
<evidence type="ECO:0000256" key="2">
    <source>
        <dbReference type="ARBA" id="ARBA00022723"/>
    </source>
</evidence>
<dbReference type="InterPro" id="IPR036909">
    <property type="entry name" value="Cyt_c-like_dom_sf"/>
</dbReference>
<dbReference type="GO" id="GO:0009055">
    <property type="term" value="F:electron transfer activity"/>
    <property type="evidence" value="ECO:0007669"/>
    <property type="project" value="InterPro"/>
</dbReference>
<dbReference type="PROSITE" id="PS51007">
    <property type="entry name" value="CYTC"/>
    <property type="match status" value="2"/>
</dbReference>
<gene>
    <name evidence="7" type="ORF">EG028_23695</name>
</gene>
<evidence type="ECO:0000259" key="6">
    <source>
        <dbReference type="PROSITE" id="PS51007"/>
    </source>
</evidence>
<dbReference type="Proteomes" id="UP000279089">
    <property type="component" value="Unassembled WGS sequence"/>
</dbReference>
<keyword evidence="2 4" id="KW-0479">Metal-binding</keyword>
<keyword evidence="8" id="KW-1185">Reference proteome</keyword>
<dbReference type="GO" id="GO:0046872">
    <property type="term" value="F:metal ion binding"/>
    <property type="evidence" value="ECO:0007669"/>
    <property type="project" value="UniProtKB-KW"/>
</dbReference>
<keyword evidence="3 4" id="KW-0408">Iron</keyword>
<feature type="domain" description="Cytochrome c" evidence="6">
    <location>
        <begin position="53"/>
        <end position="152"/>
    </location>
</feature>
<evidence type="ECO:0000256" key="4">
    <source>
        <dbReference type="PROSITE-ProRule" id="PRU00433"/>
    </source>
</evidence>
<feature type="domain" description="Cytochrome c" evidence="6">
    <location>
        <begin position="198"/>
        <end position="291"/>
    </location>
</feature>
<keyword evidence="5" id="KW-1133">Transmembrane helix</keyword>
<dbReference type="RefSeq" id="WP_120518740.1">
    <property type="nucleotide sequence ID" value="NZ_QXZY01000014.1"/>
</dbReference>
<dbReference type="InterPro" id="IPR009056">
    <property type="entry name" value="Cyt_c-like_dom"/>
</dbReference>
<dbReference type="SUPFAM" id="SSF46626">
    <property type="entry name" value="Cytochrome c"/>
    <property type="match status" value="2"/>
</dbReference>
<evidence type="ECO:0000256" key="3">
    <source>
        <dbReference type="ARBA" id="ARBA00023004"/>
    </source>
</evidence>
<dbReference type="AlphaFoldDB" id="A0A3N4M5X0"/>
<dbReference type="GO" id="GO:0020037">
    <property type="term" value="F:heme binding"/>
    <property type="evidence" value="ECO:0007669"/>
    <property type="project" value="InterPro"/>
</dbReference>
<accession>A0A3N4M5X0</accession>
<comment type="caution">
    <text evidence="7">The sequence shown here is derived from an EMBL/GenBank/DDBJ whole genome shotgun (WGS) entry which is preliminary data.</text>
</comment>
<proteinExistence type="predicted"/>
<evidence type="ECO:0000256" key="1">
    <source>
        <dbReference type="ARBA" id="ARBA00022617"/>
    </source>
</evidence>
<dbReference type="PANTHER" id="PTHR35008:SF4">
    <property type="entry name" value="BLL4482 PROTEIN"/>
    <property type="match status" value="1"/>
</dbReference>
<name>A0A3N4M5X0_9BACT</name>
<dbReference type="InterPro" id="IPR051459">
    <property type="entry name" value="Cytochrome_c-type_DH"/>
</dbReference>